<dbReference type="Pfam" id="PF07372">
    <property type="entry name" value="DUF1491"/>
    <property type="match status" value="1"/>
</dbReference>
<sequence length="110" mass="12021">MEAKVKAGIWVSMAIRLSDMAGRPAAVLRKGDPDSGGILAVLRGREGWVVLSQARDAEGRPAWIRGTGPAPVPEETATAYVERQVKRDPDLWVVEFEAPDLMPPFEARIL</sequence>
<dbReference type="Gene3D" id="3.40.1530.20">
    <property type="entry name" value="Protein of unknown function (DUF1491)"/>
    <property type="match status" value="1"/>
</dbReference>
<name>A0A840XLC9_9PROT</name>
<organism evidence="1 2">
    <name type="scientific">Neoroseomonas alkaliterrae</name>
    <dbReference type="NCBI Taxonomy" id="1452450"/>
    <lineage>
        <taxon>Bacteria</taxon>
        <taxon>Pseudomonadati</taxon>
        <taxon>Pseudomonadota</taxon>
        <taxon>Alphaproteobacteria</taxon>
        <taxon>Acetobacterales</taxon>
        <taxon>Acetobacteraceae</taxon>
        <taxon>Neoroseomonas</taxon>
    </lineage>
</organism>
<accession>A0A840XLC9</accession>
<proteinExistence type="predicted"/>
<dbReference type="EMBL" id="JACIJE010000003">
    <property type="protein sequence ID" value="MBB5689415.1"/>
    <property type="molecule type" value="Genomic_DNA"/>
</dbReference>
<comment type="caution">
    <text evidence="1">The sequence shown here is derived from an EMBL/GenBank/DDBJ whole genome shotgun (WGS) entry which is preliminary data.</text>
</comment>
<gene>
    <name evidence="1" type="ORF">FHS88_001540</name>
</gene>
<keyword evidence="2" id="KW-1185">Reference proteome</keyword>
<dbReference type="InterPro" id="IPR009964">
    <property type="entry name" value="DUF1491"/>
</dbReference>
<evidence type="ECO:0008006" key="3">
    <source>
        <dbReference type="Google" id="ProtNLM"/>
    </source>
</evidence>
<protein>
    <recommendedName>
        <fullName evidence="3">DUF1491 family protein</fullName>
    </recommendedName>
</protein>
<reference evidence="1 2" key="1">
    <citation type="submission" date="2020-08" db="EMBL/GenBank/DDBJ databases">
        <title>Genomic Encyclopedia of Type Strains, Phase IV (KMG-IV): sequencing the most valuable type-strain genomes for metagenomic binning, comparative biology and taxonomic classification.</title>
        <authorList>
            <person name="Goeker M."/>
        </authorList>
    </citation>
    <scope>NUCLEOTIDE SEQUENCE [LARGE SCALE GENOMIC DNA]</scope>
    <source>
        <strain evidence="1 2">DSM 25895</strain>
    </source>
</reference>
<dbReference type="AlphaFoldDB" id="A0A840XLC9"/>
<dbReference type="RefSeq" id="WP_184483186.1">
    <property type="nucleotide sequence ID" value="NZ_JAAEDJ010000155.1"/>
</dbReference>
<evidence type="ECO:0000313" key="1">
    <source>
        <dbReference type="EMBL" id="MBB5689415.1"/>
    </source>
</evidence>
<dbReference type="Proteomes" id="UP000562254">
    <property type="component" value="Unassembled WGS sequence"/>
</dbReference>
<evidence type="ECO:0000313" key="2">
    <source>
        <dbReference type="Proteomes" id="UP000562254"/>
    </source>
</evidence>